<keyword evidence="5" id="KW-1185">Reference proteome</keyword>
<dbReference type="STRING" id="1432562.WN59_10705"/>
<sequence length="472" mass="53145">MQKLLKYMVLVLVVGGMFQQDASAQEKPHERIYTVVVDRFLNADESNDVNVTDDEAEPLPFGGDFRGIQENLEYIHDMGFDTLMLSPVFEKSDEDYLGYDVENYGEIEESFGGAEGFQSLVDAAHEMDMKVVVDMPASAVEGYETLQDPELNELQQEYYSEAADVEFIDLSVPENQDAYREMAQSFVDEFGIDGLSMNVVQDGVDAREFMPQGVTTYGILGSESVGAEGFDHVASESMRQDVAEAFSTTDKAIPSYPEDGQMLLADHWFTERFTIHAAGENMFPGTRIQQLTAYLYGYPGPISFQYGTEVALNGDSIPEVHRQMDLWTDQEVVDYIKQINTVFTQHKQLLEGEMTELKTGEDGHYVVRYDTTDVDFILNINDTSRTENFNVPLEAEDRGKMMSGMLIGDKLRSVEGQDSYNAVLDREEAELYAITEETGLNNGYVYAGLIIFGGFGIFIWIVAKRRKPKENM</sequence>
<keyword evidence="1" id="KW-1133">Transmembrane helix</keyword>
<keyword evidence="1" id="KW-0472">Membrane</keyword>
<evidence type="ECO:0000313" key="4">
    <source>
        <dbReference type="EMBL" id="KKK34055.1"/>
    </source>
</evidence>
<protein>
    <recommendedName>
        <fullName evidence="3">Glycosyl hydrolase family 13 catalytic domain-containing protein</fullName>
    </recommendedName>
</protein>
<evidence type="ECO:0000256" key="2">
    <source>
        <dbReference type="SAM" id="SignalP"/>
    </source>
</evidence>
<name>A0A0M2SN54_9STAP</name>
<dbReference type="RefSeq" id="WP_046517039.1">
    <property type="nucleotide sequence ID" value="NZ_LAYZ01000024.1"/>
</dbReference>
<dbReference type="Gene3D" id="3.20.20.80">
    <property type="entry name" value="Glycosidases"/>
    <property type="match status" value="1"/>
</dbReference>
<feature type="signal peptide" evidence="2">
    <location>
        <begin position="1"/>
        <end position="24"/>
    </location>
</feature>
<dbReference type="InterPro" id="IPR013780">
    <property type="entry name" value="Glyco_hydro_b"/>
</dbReference>
<gene>
    <name evidence="4" type="ORF">WN59_10705</name>
</gene>
<dbReference type="InterPro" id="IPR006047">
    <property type="entry name" value="GH13_cat_dom"/>
</dbReference>
<keyword evidence="2" id="KW-0732">Signal</keyword>
<reference evidence="4 5" key="1">
    <citation type="submission" date="2015-04" db="EMBL/GenBank/DDBJ databases">
        <title>Taxonomic description and genome sequence of Salinicoccus sediminis sp. nov., a novel hyper halotolerant bacterium isolated from marine sediment.</title>
        <authorList>
            <person name="Mathan Kumar R."/>
            <person name="Kaur G."/>
            <person name="Kumar N."/>
            <person name="Kumar A."/>
            <person name="Singh N.K."/>
            <person name="Kaur N."/>
            <person name="Mayilraj S."/>
        </authorList>
    </citation>
    <scope>NUCLEOTIDE SEQUENCE [LARGE SCALE GENOMIC DNA]</scope>
    <source>
        <strain evidence="4 5">SV-16</strain>
    </source>
</reference>
<dbReference type="EMBL" id="LAYZ01000024">
    <property type="protein sequence ID" value="KKK34055.1"/>
    <property type="molecule type" value="Genomic_DNA"/>
</dbReference>
<dbReference type="GO" id="GO:0005975">
    <property type="term" value="P:carbohydrate metabolic process"/>
    <property type="evidence" value="ECO:0007669"/>
    <property type="project" value="InterPro"/>
</dbReference>
<evidence type="ECO:0000256" key="1">
    <source>
        <dbReference type="SAM" id="Phobius"/>
    </source>
</evidence>
<evidence type="ECO:0000313" key="5">
    <source>
        <dbReference type="Proteomes" id="UP000034287"/>
    </source>
</evidence>
<feature type="domain" description="Glycosyl hydrolase family 13 catalytic" evidence="3">
    <location>
        <begin position="34"/>
        <end position="345"/>
    </location>
</feature>
<dbReference type="InterPro" id="IPR017853">
    <property type="entry name" value="GH"/>
</dbReference>
<dbReference type="Gene3D" id="2.60.40.1180">
    <property type="entry name" value="Golgi alpha-mannosidase II"/>
    <property type="match status" value="1"/>
</dbReference>
<dbReference type="OrthoDB" id="9805159at2"/>
<feature type="chain" id="PRO_5005641758" description="Glycosyl hydrolase family 13 catalytic domain-containing protein" evidence="2">
    <location>
        <begin position="25"/>
        <end position="472"/>
    </location>
</feature>
<dbReference type="Proteomes" id="UP000034287">
    <property type="component" value="Unassembled WGS sequence"/>
</dbReference>
<dbReference type="PANTHER" id="PTHR10357">
    <property type="entry name" value="ALPHA-AMYLASE FAMILY MEMBER"/>
    <property type="match status" value="1"/>
</dbReference>
<evidence type="ECO:0000259" key="3">
    <source>
        <dbReference type="SMART" id="SM00642"/>
    </source>
</evidence>
<dbReference type="SUPFAM" id="SSF51445">
    <property type="entry name" value="(Trans)glycosidases"/>
    <property type="match status" value="1"/>
</dbReference>
<dbReference type="SMART" id="SM00642">
    <property type="entry name" value="Aamy"/>
    <property type="match status" value="1"/>
</dbReference>
<keyword evidence="1" id="KW-0812">Transmembrane</keyword>
<accession>A0A0M2SN54</accession>
<proteinExistence type="predicted"/>
<comment type="caution">
    <text evidence="4">The sequence shown here is derived from an EMBL/GenBank/DDBJ whole genome shotgun (WGS) entry which is preliminary data.</text>
</comment>
<dbReference type="Pfam" id="PF00128">
    <property type="entry name" value="Alpha-amylase"/>
    <property type="match status" value="1"/>
</dbReference>
<organism evidence="4 5">
    <name type="scientific">Salinicoccus sediminis</name>
    <dbReference type="NCBI Taxonomy" id="1432562"/>
    <lineage>
        <taxon>Bacteria</taxon>
        <taxon>Bacillati</taxon>
        <taxon>Bacillota</taxon>
        <taxon>Bacilli</taxon>
        <taxon>Bacillales</taxon>
        <taxon>Staphylococcaceae</taxon>
        <taxon>Salinicoccus</taxon>
    </lineage>
</organism>
<dbReference type="AlphaFoldDB" id="A0A0M2SN54"/>
<dbReference type="PATRIC" id="fig|1432562.3.peg.2132"/>
<feature type="transmembrane region" description="Helical" evidence="1">
    <location>
        <begin position="444"/>
        <end position="463"/>
    </location>
</feature>